<gene>
    <name evidence="2" type="ORF">AUC61_21695</name>
</gene>
<keyword evidence="1" id="KW-0732">Signal</keyword>
<dbReference type="RefSeq" id="WP_243248236.1">
    <property type="nucleotide sequence ID" value="NZ_LOHG01000018.1"/>
</dbReference>
<feature type="chain" id="PRO_5047410391" evidence="1">
    <location>
        <begin position="26"/>
        <end position="299"/>
    </location>
</feature>
<dbReference type="Proteomes" id="UP001320513">
    <property type="component" value="Unassembled WGS sequence"/>
</dbReference>
<dbReference type="InterPro" id="IPR029068">
    <property type="entry name" value="Glyas_Bleomycin-R_OHBP_Dase"/>
</dbReference>
<dbReference type="SUPFAM" id="SSF54593">
    <property type="entry name" value="Glyoxalase/Bleomycin resistance protein/Dihydroxybiphenyl dioxygenase"/>
    <property type="match status" value="2"/>
</dbReference>
<keyword evidence="3" id="KW-1185">Reference proteome</keyword>
<sequence>MRNQFLRASLVLTLLAAQMAGSAQAAETAAVAVAPQYDTSHVYVAPNDVDRFVQSFTATFGGQSTKQVVVNVLPTPSSTTSQLLQTPYGTVSLFGFTTPIPRPFGQERNGYLVKDMDLAIKAARENGADVIVSDFPDPIGRDVVVQWPGGVNMQLYWHTSTPNYAAFQTVPENRVYVSNDRADAFIKSFLGFSHGKILSDDKHASAIDIGQAKNTYRRVSIQSDFGRMTVLASNGQLPYPFGHETTGYEVPDLTATLSKATGSGAKILVAPFTSQGRSSAMVEFPGGYVAEIHQLLAAK</sequence>
<reference evidence="2 3" key="1">
    <citation type="submission" date="2015-12" db="EMBL/GenBank/DDBJ databases">
        <title>Phylogenomics in the description of a new species in the Pseudomonas syringae group.</title>
        <authorList>
            <person name="Busquets A."/>
            <person name="Gomila M."/>
            <person name="Beiki F."/>
            <person name="Rahimian H."/>
            <person name="Mulet M."/>
            <person name="Sanchez D."/>
            <person name="Garcia-Valdes E."/>
            <person name="Lalucat J."/>
        </authorList>
    </citation>
    <scope>NUCLEOTIDE SEQUENCE [LARGE SCALE GENOMIC DNA]</scope>
    <source>
        <strain evidence="2 3">S25</strain>
    </source>
</reference>
<organism evidence="2 3">
    <name type="scientific">Pseudomonas maioricensis</name>
    <dbReference type="NCBI Taxonomy" id="1766623"/>
    <lineage>
        <taxon>Bacteria</taxon>
        <taxon>Pseudomonadati</taxon>
        <taxon>Pseudomonadota</taxon>
        <taxon>Gammaproteobacteria</taxon>
        <taxon>Pseudomonadales</taxon>
        <taxon>Pseudomonadaceae</taxon>
        <taxon>Pseudomonas</taxon>
    </lineage>
</organism>
<evidence type="ECO:0000313" key="3">
    <source>
        <dbReference type="Proteomes" id="UP001320513"/>
    </source>
</evidence>
<feature type="signal peptide" evidence="1">
    <location>
        <begin position="1"/>
        <end position="25"/>
    </location>
</feature>
<name>A0ABS9ZNJ8_9PSED</name>
<protein>
    <submittedName>
        <fullName evidence="2">Glyoxalase</fullName>
    </submittedName>
</protein>
<evidence type="ECO:0000256" key="1">
    <source>
        <dbReference type="SAM" id="SignalP"/>
    </source>
</evidence>
<comment type="caution">
    <text evidence="2">The sequence shown here is derived from an EMBL/GenBank/DDBJ whole genome shotgun (WGS) entry which is preliminary data.</text>
</comment>
<accession>A0ABS9ZNJ8</accession>
<dbReference type="EMBL" id="LOHG01000018">
    <property type="protein sequence ID" value="MCI8212149.1"/>
    <property type="molecule type" value="Genomic_DNA"/>
</dbReference>
<evidence type="ECO:0000313" key="2">
    <source>
        <dbReference type="EMBL" id="MCI8212149.1"/>
    </source>
</evidence>
<proteinExistence type="predicted"/>